<dbReference type="SUPFAM" id="SSF64167">
    <property type="entry name" value="SurE-like"/>
    <property type="match status" value="1"/>
</dbReference>
<dbReference type="PANTHER" id="PTHR30457:SF0">
    <property type="entry name" value="PHOSPHATASE, PUTATIVE (AFU_ORTHOLOGUE AFUA_4G01070)-RELATED"/>
    <property type="match status" value="1"/>
</dbReference>
<reference evidence="6" key="1">
    <citation type="submission" date="2024-02" db="EMBL/GenBank/DDBJ databases">
        <authorList>
            <consortium name="ELIXIR-Norway"/>
            <consortium name="Elixir Norway"/>
        </authorList>
    </citation>
    <scope>NUCLEOTIDE SEQUENCE</scope>
</reference>
<dbReference type="NCBIfam" id="TIGR00087">
    <property type="entry name" value="surE"/>
    <property type="match status" value="1"/>
</dbReference>
<keyword evidence="2" id="KW-0479">Metal-binding</keyword>
<feature type="region of interest" description="Disordered" evidence="4">
    <location>
        <begin position="1"/>
        <end position="20"/>
    </location>
</feature>
<feature type="region of interest" description="Disordered" evidence="4">
    <location>
        <begin position="272"/>
        <end position="293"/>
    </location>
</feature>
<feature type="domain" description="Survival protein SurE-like phosphatase/nucleotidase" evidence="5">
    <location>
        <begin position="26"/>
        <end position="222"/>
    </location>
</feature>
<name>A0ABP0TEW3_9BRYO</name>
<evidence type="ECO:0000256" key="3">
    <source>
        <dbReference type="ARBA" id="ARBA00022801"/>
    </source>
</evidence>
<dbReference type="InterPro" id="IPR036523">
    <property type="entry name" value="SurE-like_sf"/>
</dbReference>
<dbReference type="Pfam" id="PF01975">
    <property type="entry name" value="SurE"/>
    <property type="match status" value="1"/>
</dbReference>
<accession>A0ABP0TEW3</accession>
<sequence length="362" mass="37964">MEGRMDTSAETPQQQEAAAGGGLPAVLITNDDGIEAPGLQALVQALVQGGRCRVFVCAPDSEKSAVAHGVTTRSTIEVEAVSIAGVSKAFQVSGTPADCVSLSLSSGSANLFPWEKPTLVVSGINKGSNCGYHIIYSGTVAGAREAFISGVPAMAVSLDWRRGESKDEEFKAAAHVSLPLIHAALRDIEKGVFPRHCFFNVDVPLNPSQHKGYKATKQGSSRLPLHWKLVPSHRRTPLVGRDTAMGMQMAQLGIAASAAGAARRANLRKNTEIESVGAGGGGTTTTSGNSDNPQKLLFRMETTEQEIGERFADLDFGALEDGYVTITALGLTTHLETQTRTQAEEWVGAVAELAAAAAPSAL</sequence>
<keyword evidence="7" id="KW-1185">Reference proteome</keyword>
<dbReference type="PROSITE" id="PS50007">
    <property type="entry name" value="PIPLC_X_DOMAIN"/>
    <property type="match status" value="1"/>
</dbReference>
<organism evidence="6 7">
    <name type="scientific">Sphagnum troendelagicum</name>
    <dbReference type="NCBI Taxonomy" id="128251"/>
    <lineage>
        <taxon>Eukaryota</taxon>
        <taxon>Viridiplantae</taxon>
        <taxon>Streptophyta</taxon>
        <taxon>Embryophyta</taxon>
        <taxon>Bryophyta</taxon>
        <taxon>Sphagnophytina</taxon>
        <taxon>Sphagnopsida</taxon>
        <taxon>Sphagnales</taxon>
        <taxon>Sphagnaceae</taxon>
        <taxon>Sphagnum</taxon>
    </lineage>
</organism>
<gene>
    <name evidence="6" type="ORF">CSSPTR1EN2_LOCUS2474</name>
</gene>
<dbReference type="PANTHER" id="PTHR30457">
    <property type="entry name" value="5'-NUCLEOTIDASE SURE"/>
    <property type="match status" value="1"/>
</dbReference>
<evidence type="ECO:0000259" key="5">
    <source>
        <dbReference type="Pfam" id="PF01975"/>
    </source>
</evidence>
<evidence type="ECO:0000256" key="2">
    <source>
        <dbReference type="ARBA" id="ARBA00022723"/>
    </source>
</evidence>
<dbReference type="EMBL" id="OZ019902">
    <property type="protein sequence ID" value="CAK9194334.1"/>
    <property type="molecule type" value="Genomic_DNA"/>
</dbReference>
<keyword evidence="3" id="KW-0378">Hydrolase</keyword>
<proteinExistence type="inferred from homology"/>
<dbReference type="HAMAP" id="MF_00060">
    <property type="entry name" value="SurE"/>
    <property type="match status" value="1"/>
</dbReference>
<evidence type="ECO:0000313" key="7">
    <source>
        <dbReference type="Proteomes" id="UP001497512"/>
    </source>
</evidence>
<evidence type="ECO:0000256" key="4">
    <source>
        <dbReference type="SAM" id="MobiDB-lite"/>
    </source>
</evidence>
<dbReference type="Proteomes" id="UP001497512">
    <property type="component" value="Chromosome 10"/>
</dbReference>
<protein>
    <recommendedName>
        <fullName evidence="5">Survival protein SurE-like phosphatase/nucleotidase domain-containing protein</fullName>
    </recommendedName>
</protein>
<dbReference type="InterPro" id="IPR002828">
    <property type="entry name" value="SurE-like_Pase/nucleotidase"/>
</dbReference>
<evidence type="ECO:0000313" key="6">
    <source>
        <dbReference type="EMBL" id="CAK9194334.1"/>
    </source>
</evidence>
<comment type="similarity">
    <text evidence="1">Belongs to the SurE nucleotidase family.</text>
</comment>
<evidence type="ECO:0000256" key="1">
    <source>
        <dbReference type="ARBA" id="ARBA00011062"/>
    </source>
</evidence>
<dbReference type="Gene3D" id="3.40.1210.10">
    <property type="entry name" value="Survival protein SurE-like phosphatase/nucleotidase"/>
    <property type="match status" value="1"/>
</dbReference>
<dbReference type="InterPro" id="IPR030048">
    <property type="entry name" value="SurE"/>
</dbReference>